<dbReference type="PANTHER" id="PTHR30570:SF1">
    <property type="entry name" value="PHOSPHATE-BINDING PROTEIN PSTS"/>
    <property type="match status" value="1"/>
</dbReference>
<feature type="signal peptide" evidence="3">
    <location>
        <begin position="1"/>
        <end position="23"/>
    </location>
</feature>
<gene>
    <name evidence="5" type="ORF">H0A36_01740</name>
</gene>
<organism evidence="5 6">
    <name type="scientific">Spartinivicinus marinus</name>
    <dbReference type="NCBI Taxonomy" id="2994442"/>
    <lineage>
        <taxon>Bacteria</taxon>
        <taxon>Pseudomonadati</taxon>
        <taxon>Pseudomonadota</taxon>
        <taxon>Gammaproteobacteria</taxon>
        <taxon>Oceanospirillales</taxon>
        <taxon>Zooshikellaceae</taxon>
        <taxon>Spartinivicinus</taxon>
    </lineage>
</organism>
<dbReference type="AlphaFoldDB" id="A0A853HWC7"/>
<comment type="caution">
    <text evidence="5">The sequence shown here is derived from an EMBL/GenBank/DDBJ whole genome shotgun (WGS) entry which is preliminary data.</text>
</comment>
<evidence type="ECO:0000313" key="6">
    <source>
        <dbReference type="Proteomes" id="UP000569732"/>
    </source>
</evidence>
<dbReference type="SUPFAM" id="SSF103088">
    <property type="entry name" value="OmpA-like"/>
    <property type="match status" value="1"/>
</dbReference>
<evidence type="ECO:0000256" key="1">
    <source>
        <dbReference type="ARBA" id="ARBA00022729"/>
    </source>
</evidence>
<dbReference type="InterPro" id="IPR036737">
    <property type="entry name" value="OmpA-like_sf"/>
</dbReference>
<dbReference type="Gene3D" id="3.30.1330.60">
    <property type="entry name" value="OmpA-like domain"/>
    <property type="match status" value="1"/>
</dbReference>
<dbReference type="Pfam" id="PF12849">
    <property type="entry name" value="PBP_like_2"/>
    <property type="match status" value="1"/>
</dbReference>
<dbReference type="SUPFAM" id="SSF53850">
    <property type="entry name" value="Periplasmic binding protein-like II"/>
    <property type="match status" value="1"/>
</dbReference>
<dbReference type="InterPro" id="IPR050811">
    <property type="entry name" value="Phosphate_ABC_transporter"/>
</dbReference>
<dbReference type="InterPro" id="IPR024370">
    <property type="entry name" value="PBP_domain"/>
</dbReference>
<dbReference type="RefSeq" id="WP_180566746.1">
    <property type="nucleotide sequence ID" value="NZ_JACCKB010000002.1"/>
</dbReference>
<evidence type="ECO:0000259" key="4">
    <source>
        <dbReference type="PROSITE" id="PS51123"/>
    </source>
</evidence>
<reference evidence="5 6" key="1">
    <citation type="submission" date="2020-07" db="EMBL/GenBank/DDBJ databases">
        <title>Endozoicomonas sp. nov., isolated from sediment.</title>
        <authorList>
            <person name="Gu T."/>
        </authorList>
    </citation>
    <scope>NUCLEOTIDE SEQUENCE [LARGE SCALE GENOMIC DNA]</scope>
    <source>
        <strain evidence="5 6">SM1973</strain>
    </source>
</reference>
<feature type="domain" description="OmpA-like" evidence="4">
    <location>
        <begin position="340"/>
        <end position="460"/>
    </location>
</feature>
<keyword evidence="1 3" id="KW-0732">Signal</keyword>
<dbReference type="GO" id="GO:0016020">
    <property type="term" value="C:membrane"/>
    <property type="evidence" value="ECO:0007669"/>
    <property type="project" value="UniProtKB-UniRule"/>
</dbReference>
<dbReference type="Pfam" id="PF00691">
    <property type="entry name" value="OmpA"/>
    <property type="match status" value="1"/>
</dbReference>
<dbReference type="EMBL" id="JACCKB010000002">
    <property type="protein sequence ID" value="NYZ64709.1"/>
    <property type="molecule type" value="Genomic_DNA"/>
</dbReference>
<name>A0A853HWC7_9GAMM</name>
<evidence type="ECO:0000256" key="3">
    <source>
        <dbReference type="SAM" id="SignalP"/>
    </source>
</evidence>
<dbReference type="Gene3D" id="3.40.190.10">
    <property type="entry name" value="Periplasmic binding protein-like II"/>
    <property type="match status" value="2"/>
</dbReference>
<evidence type="ECO:0000313" key="5">
    <source>
        <dbReference type="EMBL" id="NYZ64709.1"/>
    </source>
</evidence>
<dbReference type="InterPro" id="IPR006665">
    <property type="entry name" value="OmpA-like"/>
</dbReference>
<keyword evidence="2" id="KW-0472">Membrane</keyword>
<protein>
    <submittedName>
        <fullName evidence="5">Substrate-binding domain-containing protein</fullName>
    </submittedName>
</protein>
<feature type="chain" id="PRO_5032911062" evidence="3">
    <location>
        <begin position="24"/>
        <end position="460"/>
    </location>
</feature>
<sequence>MYQKVITLAALLTSWSVSSFCYALELAPLPDFSKSPQPKITLFTIAGSNTIGAKLGPELVRQYLVDKGLTDIQEKELATNEKEIVGLAKQQNKTVAIVIKAHGSSSGFKAIGAGKADIAAASRSIKAKEQKLLSAKGDFKYNVAEHIVAIDGLAIIVNQSNPLKQLSVEQVGRLFSGDISSWSQMGGAPLKVIRFARDQASGTWDTFNGLILKNQPLVAGTERFESNTELSRKVAASSGAIGFVGLNSIGNAKPLAISAGGDNYLEPSLLNVATEDYPLGRRLYFYVSPNTPSALAKEFVEYALSAKGQEIVNEVGFVGQNIAVLNQQLATKFPSDYIDQVKGYRRLSVNFRFEAGKAKLDNKGNRDLKRVKAFYEQQRKNGPVSFIVRGFAEEAGNEKKTELLANLRAKIVKRELIKVGLDRNSLKVIGYGALHLTQSSNEPGTKVKNSRVEVWLKNNP</sequence>
<dbReference type="PROSITE" id="PS51123">
    <property type="entry name" value="OMPA_2"/>
    <property type="match status" value="1"/>
</dbReference>
<dbReference type="Proteomes" id="UP000569732">
    <property type="component" value="Unassembled WGS sequence"/>
</dbReference>
<dbReference type="PANTHER" id="PTHR30570">
    <property type="entry name" value="PERIPLASMIC PHOSPHATE BINDING COMPONENT OF PHOSPHATE ABC TRANSPORTER"/>
    <property type="match status" value="1"/>
</dbReference>
<dbReference type="CDD" id="cd13653">
    <property type="entry name" value="PBP2_phosphate_like_1"/>
    <property type="match status" value="1"/>
</dbReference>
<keyword evidence="6" id="KW-1185">Reference proteome</keyword>
<evidence type="ECO:0000256" key="2">
    <source>
        <dbReference type="PROSITE-ProRule" id="PRU00473"/>
    </source>
</evidence>
<proteinExistence type="predicted"/>
<accession>A0A853HWC7</accession>